<dbReference type="EMBL" id="CADCWE010000038">
    <property type="protein sequence ID" value="CAA9527593.1"/>
    <property type="molecule type" value="Genomic_DNA"/>
</dbReference>
<evidence type="ECO:0000313" key="2">
    <source>
        <dbReference type="EMBL" id="CAA9527593.1"/>
    </source>
</evidence>
<name>A0A6J4TPK7_9BACT</name>
<dbReference type="PROSITE" id="PS50043">
    <property type="entry name" value="HTH_LUXR_2"/>
    <property type="match status" value="1"/>
</dbReference>
<sequence length="31" mass="3223">TVEWHLTNAFSKLGVGTRAAAAAAALRRGLI</sequence>
<proteinExistence type="predicted"/>
<dbReference type="GO" id="GO:0006355">
    <property type="term" value="P:regulation of DNA-templated transcription"/>
    <property type="evidence" value="ECO:0007669"/>
    <property type="project" value="InterPro"/>
</dbReference>
<protein>
    <recommendedName>
        <fullName evidence="1">HTH luxR-type domain-containing protein</fullName>
    </recommendedName>
</protein>
<gene>
    <name evidence="2" type="ORF">AVDCRST_MAG73-638</name>
</gene>
<dbReference type="SUPFAM" id="SSF46894">
    <property type="entry name" value="C-terminal effector domain of the bipartite response regulators"/>
    <property type="match status" value="1"/>
</dbReference>
<accession>A0A6J4TPK7</accession>
<dbReference type="Gene3D" id="1.10.10.10">
    <property type="entry name" value="Winged helix-like DNA-binding domain superfamily/Winged helix DNA-binding domain"/>
    <property type="match status" value="1"/>
</dbReference>
<feature type="non-terminal residue" evidence="2">
    <location>
        <position position="1"/>
    </location>
</feature>
<dbReference type="AlphaFoldDB" id="A0A6J4TPK7"/>
<dbReference type="InterPro" id="IPR000792">
    <property type="entry name" value="Tscrpt_reg_LuxR_C"/>
</dbReference>
<feature type="domain" description="HTH luxR-type" evidence="1">
    <location>
        <begin position="1"/>
        <end position="29"/>
    </location>
</feature>
<dbReference type="GO" id="GO:0003677">
    <property type="term" value="F:DNA binding"/>
    <property type="evidence" value="ECO:0007669"/>
    <property type="project" value="InterPro"/>
</dbReference>
<evidence type="ECO:0000259" key="1">
    <source>
        <dbReference type="PROSITE" id="PS50043"/>
    </source>
</evidence>
<organism evidence="2">
    <name type="scientific">uncultured Thermomicrobiales bacterium</name>
    <dbReference type="NCBI Taxonomy" id="1645740"/>
    <lineage>
        <taxon>Bacteria</taxon>
        <taxon>Pseudomonadati</taxon>
        <taxon>Thermomicrobiota</taxon>
        <taxon>Thermomicrobia</taxon>
        <taxon>Thermomicrobiales</taxon>
        <taxon>environmental samples</taxon>
    </lineage>
</organism>
<reference evidence="2" key="1">
    <citation type="submission" date="2020-02" db="EMBL/GenBank/DDBJ databases">
        <authorList>
            <person name="Meier V. D."/>
        </authorList>
    </citation>
    <scope>NUCLEOTIDE SEQUENCE</scope>
    <source>
        <strain evidence="2">AVDCRST_MAG73</strain>
    </source>
</reference>
<dbReference type="InterPro" id="IPR036388">
    <property type="entry name" value="WH-like_DNA-bd_sf"/>
</dbReference>
<dbReference type="InterPro" id="IPR016032">
    <property type="entry name" value="Sig_transdc_resp-reg_C-effctor"/>
</dbReference>